<accession>A0ABM1ISP1</accession>
<feature type="region of interest" description="Disordered" evidence="7">
    <location>
        <begin position="511"/>
        <end position="545"/>
    </location>
</feature>
<organism evidence="10 11">
    <name type="scientific">Polistes dominula</name>
    <name type="common">European paper wasp</name>
    <name type="synonym">Vespa dominula</name>
    <dbReference type="NCBI Taxonomy" id="743375"/>
    <lineage>
        <taxon>Eukaryota</taxon>
        <taxon>Metazoa</taxon>
        <taxon>Ecdysozoa</taxon>
        <taxon>Arthropoda</taxon>
        <taxon>Hexapoda</taxon>
        <taxon>Insecta</taxon>
        <taxon>Pterygota</taxon>
        <taxon>Neoptera</taxon>
        <taxon>Endopterygota</taxon>
        <taxon>Hymenoptera</taxon>
        <taxon>Apocrita</taxon>
        <taxon>Aculeata</taxon>
        <taxon>Vespoidea</taxon>
        <taxon>Vespidae</taxon>
        <taxon>Polistinae</taxon>
        <taxon>Polistini</taxon>
        <taxon>Polistes</taxon>
    </lineage>
</organism>
<feature type="domain" description="C2H2-type" evidence="8">
    <location>
        <begin position="446"/>
        <end position="473"/>
    </location>
</feature>
<evidence type="ECO:0000256" key="1">
    <source>
        <dbReference type="ARBA" id="ARBA00022723"/>
    </source>
</evidence>
<evidence type="ECO:0000256" key="4">
    <source>
        <dbReference type="ARBA" id="ARBA00022833"/>
    </source>
</evidence>
<dbReference type="PANTHER" id="PTHR24409:SF295">
    <property type="entry name" value="AZ2-RELATED"/>
    <property type="match status" value="1"/>
</dbReference>
<dbReference type="RefSeq" id="XP_015183228.1">
    <property type="nucleotide sequence ID" value="XM_015327742.1"/>
</dbReference>
<feature type="binding site" evidence="6">
    <location>
        <position position="17"/>
    </location>
    <ligand>
        <name>Zn(2+)</name>
        <dbReference type="ChEBI" id="CHEBI:29105"/>
    </ligand>
</feature>
<feature type="domain" description="C2H2-type" evidence="8">
    <location>
        <begin position="318"/>
        <end position="345"/>
    </location>
</feature>
<dbReference type="PROSITE" id="PS00028">
    <property type="entry name" value="ZINC_FINGER_C2H2_1"/>
    <property type="match status" value="10"/>
</dbReference>
<dbReference type="PROSITE" id="PS51915">
    <property type="entry name" value="ZAD"/>
    <property type="match status" value="1"/>
</dbReference>
<feature type="domain" description="C2H2-type" evidence="8">
    <location>
        <begin position="473"/>
        <end position="495"/>
    </location>
</feature>
<dbReference type="Gene3D" id="3.40.1800.20">
    <property type="match status" value="1"/>
</dbReference>
<feature type="domain" description="C2H2-type" evidence="8">
    <location>
        <begin position="575"/>
        <end position="602"/>
    </location>
</feature>
<feature type="binding site" evidence="6">
    <location>
        <position position="69"/>
    </location>
    <ligand>
        <name>Zn(2+)</name>
        <dbReference type="ChEBI" id="CHEBI:29105"/>
    </ligand>
</feature>
<dbReference type="SUPFAM" id="SSF57716">
    <property type="entry name" value="Glucocorticoid receptor-like (DNA-binding domain)"/>
    <property type="match status" value="1"/>
</dbReference>
<evidence type="ECO:0000256" key="7">
    <source>
        <dbReference type="SAM" id="MobiDB-lite"/>
    </source>
</evidence>
<keyword evidence="4 6" id="KW-0862">Zinc</keyword>
<dbReference type="Pfam" id="PF13912">
    <property type="entry name" value="zf-C2H2_6"/>
    <property type="match status" value="3"/>
</dbReference>
<feature type="compositionally biased region" description="Basic and acidic residues" evidence="7">
    <location>
        <begin position="228"/>
        <end position="242"/>
    </location>
</feature>
<dbReference type="Gene3D" id="3.30.160.60">
    <property type="entry name" value="Classic Zinc Finger"/>
    <property type="match status" value="9"/>
</dbReference>
<gene>
    <name evidence="11 12" type="primary">LOC107069978</name>
</gene>
<feature type="domain" description="C2H2-type" evidence="8">
    <location>
        <begin position="371"/>
        <end position="398"/>
    </location>
</feature>
<feature type="compositionally biased region" description="Acidic residues" evidence="7">
    <location>
        <begin position="243"/>
        <end position="257"/>
    </location>
</feature>
<keyword evidence="1 6" id="KW-0479">Metal-binding</keyword>
<dbReference type="RefSeq" id="XP_015183229.1">
    <property type="nucleotide sequence ID" value="XM_015327743.1"/>
</dbReference>
<feature type="domain" description="C2H2-type" evidence="8">
    <location>
        <begin position="607"/>
        <end position="634"/>
    </location>
</feature>
<feature type="region of interest" description="Disordered" evidence="7">
    <location>
        <begin position="228"/>
        <end position="311"/>
    </location>
</feature>
<feature type="domain" description="C2H2-type" evidence="8">
    <location>
        <begin position="663"/>
        <end position="690"/>
    </location>
</feature>
<dbReference type="PANTHER" id="PTHR24409">
    <property type="entry name" value="ZINC FINGER PROTEIN 142"/>
    <property type="match status" value="1"/>
</dbReference>
<feature type="region of interest" description="Disordered" evidence="7">
    <location>
        <begin position="403"/>
        <end position="429"/>
    </location>
</feature>
<feature type="compositionally biased region" description="Basic and acidic residues" evidence="7">
    <location>
        <begin position="264"/>
        <end position="277"/>
    </location>
</feature>
<feature type="compositionally biased region" description="Low complexity" evidence="7">
    <location>
        <begin position="518"/>
        <end position="530"/>
    </location>
</feature>
<feature type="domain" description="ZAD" evidence="9">
    <location>
        <begin position="15"/>
        <end position="93"/>
    </location>
</feature>
<evidence type="ECO:0000259" key="9">
    <source>
        <dbReference type="PROSITE" id="PS51915"/>
    </source>
</evidence>
<reference evidence="11 12" key="1">
    <citation type="submission" date="2025-05" db="UniProtKB">
        <authorList>
            <consortium name="RefSeq"/>
        </authorList>
    </citation>
    <scope>IDENTIFICATION</scope>
    <source>
        <tissue evidence="11 12">Whole body</tissue>
    </source>
</reference>
<evidence type="ECO:0000256" key="3">
    <source>
        <dbReference type="ARBA" id="ARBA00022771"/>
    </source>
</evidence>
<feature type="domain" description="C2H2-type" evidence="8">
    <location>
        <begin position="691"/>
        <end position="718"/>
    </location>
</feature>
<dbReference type="InterPro" id="IPR013087">
    <property type="entry name" value="Znf_C2H2_type"/>
</dbReference>
<keyword evidence="2" id="KW-0677">Repeat</keyword>
<dbReference type="GeneID" id="107069978"/>
<dbReference type="Pfam" id="PF00096">
    <property type="entry name" value="zf-C2H2"/>
    <property type="match status" value="6"/>
</dbReference>
<dbReference type="SMART" id="SM00355">
    <property type="entry name" value="ZnF_C2H2"/>
    <property type="match status" value="12"/>
</dbReference>
<feature type="binding site" evidence="6">
    <location>
        <position position="66"/>
    </location>
    <ligand>
        <name>Zn(2+)</name>
        <dbReference type="ChEBI" id="CHEBI:29105"/>
    </ligand>
</feature>
<evidence type="ECO:0000256" key="5">
    <source>
        <dbReference type="PROSITE-ProRule" id="PRU00042"/>
    </source>
</evidence>
<proteinExistence type="predicted"/>
<dbReference type="SUPFAM" id="SSF57667">
    <property type="entry name" value="beta-beta-alpha zinc fingers"/>
    <property type="match status" value="7"/>
</dbReference>
<evidence type="ECO:0000256" key="6">
    <source>
        <dbReference type="PROSITE-ProRule" id="PRU01263"/>
    </source>
</evidence>
<evidence type="ECO:0000313" key="11">
    <source>
        <dbReference type="RefSeq" id="XP_015183228.1"/>
    </source>
</evidence>
<dbReference type="Proteomes" id="UP000694924">
    <property type="component" value="Unplaced"/>
</dbReference>
<dbReference type="SMART" id="SM00868">
    <property type="entry name" value="zf-AD"/>
    <property type="match status" value="1"/>
</dbReference>
<dbReference type="InterPro" id="IPR036236">
    <property type="entry name" value="Znf_C2H2_sf"/>
</dbReference>
<feature type="domain" description="C2H2-type" evidence="8">
    <location>
        <begin position="635"/>
        <end position="662"/>
    </location>
</feature>
<sequence>MNSNNCFNLSPNMERMCRICLTESNNLISIFCPNQEDDNYLGLAQKIQVCGSIDIHEQDGLPSLICENCIYKANIAHDFRQLCQHSNTRLRLYYNNPGKCNVMDSCTQTDLSPCIELPKQITNTQDNSFVKQEMQIVSNSQDFNNTNNTFTTNTPNLATTDIDMQDDKIFMSSIGFEGSTNKVIGKEECSIENNINQGSAIESASQIDTCDIYRMMDVDDKPQMEEHGINTKESDKHSNSKAEEEDDEDDEDDEMDEQQFSTERMSDDTGTEKEAPPQKRTSSRKTKSMANKTYSEDEGDDNYYDPSSDSQDSEELKFKCKICLKRYATQKGLKKHSLVHEKKHKCNICLKLFYKQENMEKHKKIHASKPHACQLCHACFSKSQSLIRHLKSHTEKVNDMIKQINTDERKDDENTKKEPKCEDDTEDESCVNVNEPDEFENAPELYKCEICDQYCSSLKNLKRHALIHGDKKYSCTVCKKWFFRPDTLKKHAEKHGHGLLDNLAEDNKLFDSDDDAFPNDTTTTNTLPDNETIKKEDSEEDGSGEYKCQHCDKIMATKKGLRRHVSMHKPKAEPVTCEICKKVCASQARLVLHQRTHKPKEKVPREYLCHICSKVYPSNSSLTYHMRTHSGVKPHVCKTCNSGFTTTTSLANHIRIHTGDKPYVCHVCSAAFAVSSAFRRHLTRHTGEANYLCKTCGKAFKRLSTLKEHTYTHSGEKPYVCKTCGAAYSHSGSLFAHQKRCRVQYGEMVTDEHHHAVAHHIHVNNVQSTVRSLTVIGQLY</sequence>
<dbReference type="InterPro" id="IPR012934">
    <property type="entry name" value="Znf_AD"/>
</dbReference>
<keyword evidence="3 5" id="KW-0863">Zinc-finger</keyword>
<dbReference type="Pfam" id="PF07776">
    <property type="entry name" value="zf-AD"/>
    <property type="match status" value="1"/>
</dbReference>
<evidence type="ECO:0000256" key="2">
    <source>
        <dbReference type="ARBA" id="ARBA00022737"/>
    </source>
</evidence>
<feature type="domain" description="C2H2-type" evidence="8">
    <location>
        <begin position="546"/>
        <end position="573"/>
    </location>
</feature>
<feature type="domain" description="C2H2-type" evidence="8">
    <location>
        <begin position="719"/>
        <end position="749"/>
    </location>
</feature>
<feature type="compositionally biased region" description="Basic and acidic residues" evidence="7">
    <location>
        <begin position="403"/>
        <end position="422"/>
    </location>
</feature>
<feature type="domain" description="C2H2-type" evidence="8">
    <location>
        <begin position="344"/>
        <end position="371"/>
    </location>
</feature>
<name>A0ABM1ISP1_POLDO</name>
<evidence type="ECO:0000313" key="10">
    <source>
        <dbReference type="Proteomes" id="UP000694924"/>
    </source>
</evidence>
<keyword evidence="10" id="KW-1185">Reference proteome</keyword>
<feature type="binding site" evidence="6">
    <location>
        <position position="20"/>
    </location>
    <ligand>
        <name>Zn(2+)</name>
        <dbReference type="ChEBI" id="CHEBI:29105"/>
    </ligand>
</feature>
<dbReference type="PROSITE" id="PS50157">
    <property type="entry name" value="ZINC_FINGER_C2H2_2"/>
    <property type="match status" value="12"/>
</dbReference>
<evidence type="ECO:0000313" key="12">
    <source>
        <dbReference type="RefSeq" id="XP_015183229.1"/>
    </source>
</evidence>
<protein>
    <submittedName>
        <fullName evidence="11 12">Zinc finger protein 271-like</fullName>
    </submittedName>
</protein>
<evidence type="ECO:0000259" key="8">
    <source>
        <dbReference type="PROSITE" id="PS50157"/>
    </source>
</evidence>